<dbReference type="Proteomes" id="UP001153269">
    <property type="component" value="Unassembled WGS sequence"/>
</dbReference>
<feature type="compositionally biased region" description="Polar residues" evidence="1">
    <location>
        <begin position="101"/>
        <end position="110"/>
    </location>
</feature>
<evidence type="ECO:0000256" key="1">
    <source>
        <dbReference type="SAM" id="MobiDB-lite"/>
    </source>
</evidence>
<name>A0A9N7YCW7_PLEPL</name>
<evidence type="ECO:0000313" key="2">
    <source>
        <dbReference type="EMBL" id="CAB1421051.1"/>
    </source>
</evidence>
<organism evidence="2 3">
    <name type="scientific">Pleuronectes platessa</name>
    <name type="common">European plaice</name>
    <dbReference type="NCBI Taxonomy" id="8262"/>
    <lineage>
        <taxon>Eukaryota</taxon>
        <taxon>Metazoa</taxon>
        <taxon>Chordata</taxon>
        <taxon>Craniata</taxon>
        <taxon>Vertebrata</taxon>
        <taxon>Euteleostomi</taxon>
        <taxon>Actinopterygii</taxon>
        <taxon>Neopterygii</taxon>
        <taxon>Teleostei</taxon>
        <taxon>Neoteleostei</taxon>
        <taxon>Acanthomorphata</taxon>
        <taxon>Carangaria</taxon>
        <taxon>Pleuronectiformes</taxon>
        <taxon>Pleuronectoidei</taxon>
        <taxon>Pleuronectidae</taxon>
        <taxon>Pleuronectes</taxon>
    </lineage>
</organism>
<feature type="compositionally biased region" description="Basic and acidic residues" evidence="1">
    <location>
        <begin position="90"/>
        <end position="100"/>
    </location>
</feature>
<keyword evidence="3" id="KW-1185">Reference proteome</keyword>
<gene>
    <name evidence="2" type="ORF">PLEPLA_LOCUS8932</name>
</gene>
<comment type="caution">
    <text evidence="2">The sequence shown here is derived from an EMBL/GenBank/DDBJ whole genome shotgun (WGS) entry which is preliminary data.</text>
</comment>
<dbReference type="AlphaFoldDB" id="A0A9N7YCW7"/>
<proteinExistence type="predicted"/>
<feature type="region of interest" description="Disordered" evidence="1">
    <location>
        <begin position="90"/>
        <end position="195"/>
    </location>
</feature>
<sequence length="195" mass="20986">MCELGVDAFPLHQRRRVGHENLLQQKVLIHRSEIGPISTVPLAGRERVCNTRQDHNTVHEAGSQSDIPSQLAGSIRAQPGSLIGCDGRVEASNQREEASRSEISADQTQAFRPEPGLDGPYPGPGPGPAEGERGVHSLFQGAGLMGKSWQEQRQLRVPGPARPPWGRRDSQGFRPASFVNSDPTAAPHGLTAATQ</sequence>
<accession>A0A9N7YCW7</accession>
<dbReference type="EMBL" id="CADEAL010000502">
    <property type="protein sequence ID" value="CAB1421051.1"/>
    <property type="molecule type" value="Genomic_DNA"/>
</dbReference>
<protein>
    <submittedName>
        <fullName evidence="2">Uncharacterized protein</fullName>
    </submittedName>
</protein>
<reference evidence="2" key="1">
    <citation type="submission" date="2020-03" db="EMBL/GenBank/DDBJ databases">
        <authorList>
            <person name="Weist P."/>
        </authorList>
    </citation>
    <scope>NUCLEOTIDE SEQUENCE</scope>
</reference>
<evidence type="ECO:0000313" key="3">
    <source>
        <dbReference type="Proteomes" id="UP001153269"/>
    </source>
</evidence>